<evidence type="ECO:0000313" key="2">
    <source>
        <dbReference type="Proteomes" id="UP001293254"/>
    </source>
</evidence>
<dbReference type="EMBL" id="JACGWO010000011">
    <property type="protein sequence ID" value="KAK4415533.1"/>
    <property type="molecule type" value="Genomic_DNA"/>
</dbReference>
<evidence type="ECO:0000313" key="1">
    <source>
        <dbReference type="EMBL" id="KAK4415533.1"/>
    </source>
</evidence>
<accession>A0AAE2CAZ2</accession>
<name>A0AAE2CAZ2_9LAMI</name>
<protein>
    <submittedName>
        <fullName evidence="1">Uncharacterized protein</fullName>
    </submittedName>
</protein>
<proteinExistence type="predicted"/>
<reference evidence="1" key="2">
    <citation type="journal article" date="2024" name="Plant">
        <title>Genomic evolution and insights into agronomic trait innovations of Sesamum species.</title>
        <authorList>
            <person name="Miao H."/>
            <person name="Wang L."/>
            <person name="Qu L."/>
            <person name="Liu H."/>
            <person name="Sun Y."/>
            <person name="Le M."/>
            <person name="Wang Q."/>
            <person name="Wei S."/>
            <person name="Zheng Y."/>
            <person name="Lin W."/>
            <person name="Duan Y."/>
            <person name="Cao H."/>
            <person name="Xiong S."/>
            <person name="Wang X."/>
            <person name="Wei L."/>
            <person name="Li C."/>
            <person name="Ma Q."/>
            <person name="Ju M."/>
            <person name="Zhao R."/>
            <person name="Li G."/>
            <person name="Mu C."/>
            <person name="Tian Q."/>
            <person name="Mei H."/>
            <person name="Zhang T."/>
            <person name="Gao T."/>
            <person name="Zhang H."/>
        </authorList>
    </citation>
    <scope>NUCLEOTIDE SEQUENCE</scope>
    <source>
        <strain evidence="1">3651</strain>
    </source>
</reference>
<organism evidence="1 2">
    <name type="scientific">Sesamum alatum</name>
    <dbReference type="NCBI Taxonomy" id="300844"/>
    <lineage>
        <taxon>Eukaryota</taxon>
        <taxon>Viridiplantae</taxon>
        <taxon>Streptophyta</taxon>
        <taxon>Embryophyta</taxon>
        <taxon>Tracheophyta</taxon>
        <taxon>Spermatophyta</taxon>
        <taxon>Magnoliopsida</taxon>
        <taxon>eudicotyledons</taxon>
        <taxon>Gunneridae</taxon>
        <taxon>Pentapetalae</taxon>
        <taxon>asterids</taxon>
        <taxon>lamiids</taxon>
        <taxon>Lamiales</taxon>
        <taxon>Pedaliaceae</taxon>
        <taxon>Sesamum</taxon>
    </lineage>
</organism>
<gene>
    <name evidence="1" type="ORF">Salat_2660700</name>
</gene>
<sequence>MLARGRRLLRGGIYGEVVCHQSGGVDQTCDVTVLLCEASIGIVASSGPCAGQCGGLCSSAGVVGVSHAGERVGLLLSCHLLEFVERQTLMDGRGMTPLGVVYQAQSFYEEDKEFLEPLAGEHHQQHEG</sequence>
<dbReference type="AlphaFoldDB" id="A0AAE2CAZ2"/>
<keyword evidence="2" id="KW-1185">Reference proteome</keyword>
<dbReference type="Proteomes" id="UP001293254">
    <property type="component" value="Unassembled WGS sequence"/>
</dbReference>
<reference evidence="1" key="1">
    <citation type="submission" date="2020-06" db="EMBL/GenBank/DDBJ databases">
        <authorList>
            <person name="Li T."/>
            <person name="Hu X."/>
            <person name="Zhang T."/>
            <person name="Song X."/>
            <person name="Zhang H."/>
            <person name="Dai N."/>
            <person name="Sheng W."/>
            <person name="Hou X."/>
            <person name="Wei L."/>
        </authorList>
    </citation>
    <scope>NUCLEOTIDE SEQUENCE</scope>
    <source>
        <strain evidence="1">3651</strain>
        <tissue evidence="1">Leaf</tissue>
    </source>
</reference>
<comment type="caution">
    <text evidence="1">The sequence shown here is derived from an EMBL/GenBank/DDBJ whole genome shotgun (WGS) entry which is preliminary data.</text>
</comment>